<dbReference type="InterPro" id="IPR055371">
    <property type="entry name" value="SpaA_PFL_dom_4"/>
</dbReference>
<dbReference type="Gene3D" id="3.40.50.410">
    <property type="entry name" value="von Willebrand factor, type A domain"/>
    <property type="match status" value="1"/>
</dbReference>
<dbReference type="SUPFAM" id="SSF53300">
    <property type="entry name" value="vWA-like"/>
    <property type="match status" value="1"/>
</dbReference>
<dbReference type="InterPro" id="IPR002035">
    <property type="entry name" value="VWF_A"/>
</dbReference>
<dbReference type="Pfam" id="PF20674">
    <property type="entry name" value="SpaA_3"/>
    <property type="match status" value="4"/>
</dbReference>
<protein>
    <submittedName>
        <fullName evidence="2">Unannotated protein</fullName>
    </submittedName>
</protein>
<sequence>MPNNPKLRFHSSAKAVLAVAVAAIFLGVIGQEAAQSSVPSTGTLRALAGGYRTITPTSSNGAETYSVPLKDALLQRSTSSVFSSPFDFPLTDSLGETSAASVARGTWNVREKPLPAVQPTGWRALNSLSWGTTSAKDYVGTASVEGGTATAAVDSSKSTRFVYARNNPALPTGCNSGLKVLLLLDTSASTSGHNLAYRDAAQGFVNAMGGTNSKVKIASFATNSTPAGSFYDMQVPGAGGVSGANAAIQTIYPNNTSGSGYTNWDQALIDASSTQVNLVVLITDGNPTTRRSGSTSSSTKIDDITFAVASANSVKDPDGDVGTAADAQTMLAVGVGSVSEVSTTNLAAVSGPTQGVDYINPANPEDLQAVLEKLAGRLCGGSVKVHKVVAGPAEADAGFTVSLDTTPVLTNVQNASTEDIPVGVGDHTVSEVAGNGETDLSNYTAAYDCHDVTEPGSPGLPTTNGKFTVVANHKYDCTITNTRKSSTLKIIKKIAGPAEATARFNLLVDGTVKAANVANDGTTGALTVGTGSHTFGETGGTTGPPDNVTTSLTDYTQGVSCQVDGGTPFTPTPSGGTTWSVSVDKDKAVVCTITNTRKTGSLTVTKALSPNTDPGLFDLLVNGSTKKTDATDGGTTGAVTVNTGTSTVSELAGSVGSLANYTTSILCKDGDTTVASGNATSLDVSVTQDQKVVCTITNTRKSATITVAKTVVWPEPVPANTGLFNLQIDGTTQKADAKSGENTGPVAVTAGPHSVGETAGTGTSLSDFTSATVCLNGDQEITPVQGQYDIPEGSSVVCTITNTRQTGSLTIVKTVPLGTPQPFSFTGPHDDVFELVPNGGDGGDTASKTYTLATGTWTASEGTVPTGFVFTSLACSTSEGGATIDGKNLTLNLLAGENITCTWVNTPSATPNPGRAGTAVLAGTTGCAIRTYAAYRVRGTFISSINWYLDGRRVGTATKKSTPAYWKKWFKVSTLSYRVHKVQAVVHFTVGTTPRTKTLTTRFARCTTHLTG</sequence>
<accession>A0A6J7EE43</accession>
<dbReference type="InterPro" id="IPR048834">
    <property type="entry name" value="SpaA_pre-album"/>
</dbReference>
<dbReference type="CDD" id="cd00198">
    <property type="entry name" value="vWFA"/>
    <property type="match status" value="1"/>
</dbReference>
<feature type="domain" description="VWFA" evidence="1">
    <location>
        <begin position="179"/>
        <end position="374"/>
    </location>
</feature>
<dbReference type="Pfam" id="PF24514">
    <property type="entry name" value="SpaA_4"/>
    <property type="match status" value="1"/>
</dbReference>
<dbReference type="AlphaFoldDB" id="A0A6J7EE43"/>
<dbReference type="PROSITE" id="PS50234">
    <property type="entry name" value="VWFA"/>
    <property type="match status" value="1"/>
</dbReference>
<gene>
    <name evidence="2" type="ORF">UFOPK3444_01238</name>
</gene>
<reference evidence="2" key="1">
    <citation type="submission" date="2020-05" db="EMBL/GenBank/DDBJ databases">
        <authorList>
            <person name="Chiriac C."/>
            <person name="Salcher M."/>
            <person name="Ghai R."/>
            <person name="Kavagutti S V."/>
        </authorList>
    </citation>
    <scope>NUCLEOTIDE SEQUENCE</scope>
</reference>
<proteinExistence type="predicted"/>
<name>A0A6J7EE43_9ZZZZ</name>
<evidence type="ECO:0000313" key="2">
    <source>
        <dbReference type="EMBL" id="CAB4879264.1"/>
    </source>
</evidence>
<dbReference type="EMBL" id="CAFBLU010000023">
    <property type="protein sequence ID" value="CAB4879264.1"/>
    <property type="molecule type" value="Genomic_DNA"/>
</dbReference>
<dbReference type="InterPro" id="IPR036465">
    <property type="entry name" value="vWFA_dom_sf"/>
</dbReference>
<evidence type="ECO:0000259" key="1">
    <source>
        <dbReference type="PROSITE" id="PS50234"/>
    </source>
</evidence>
<organism evidence="2">
    <name type="scientific">freshwater metagenome</name>
    <dbReference type="NCBI Taxonomy" id="449393"/>
    <lineage>
        <taxon>unclassified sequences</taxon>
        <taxon>metagenomes</taxon>
        <taxon>ecological metagenomes</taxon>
    </lineage>
</organism>